<name>A0ABD1NL83_9FABA</name>
<evidence type="ECO:0000256" key="1">
    <source>
        <dbReference type="SAM" id="MobiDB-lite"/>
    </source>
</evidence>
<dbReference type="AlphaFoldDB" id="A0ABD1NL83"/>
<evidence type="ECO:0000313" key="3">
    <source>
        <dbReference type="Proteomes" id="UP001603857"/>
    </source>
</evidence>
<dbReference type="Proteomes" id="UP001603857">
    <property type="component" value="Unassembled WGS sequence"/>
</dbReference>
<evidence type="ECO:0000313" key="2">
    <source>
        <dbReference type="EMBL" id="KAL2348879.1"/>
    </source>
</evidence>
<feature type="region of interest" description="Disordered" evidence="1">
    <location>
        <begin position="87"/>
        <end position="132"/>
    </location>
</feature>
<organism evidence="2 3">
    <name type="scientific">Flemingia macrophylla</name>
    <dbReference type="NCBI Taxonomy" id="520843"/>
    <lineage>
        <taxon>Eukaryota</taxon>
        <taxon>Viridiplantae</taxon>
        <taxon>Streptophyta</taxon>
        <taxon>Embryophyta</taxon>
        <taxon>Tracheophyta</taxon>
        <taxon>Spermatophyta</taxon>
        <taxon>Magnoliopsida</taxon>
        <taxon>eudicotyledons</taxon>
        <taxon>Gunneridae</taxon>
        <taxon>Pentapetalae</taxon>
        <taxon>rosids</taxon>
        <taxon>fabids</taxon>
        <taxon>Fabales</taxon>
        <taxon>Fabaceae</taxon>
        <taxon>Papilionoideae</taxon>
        <taxon>50 kb inversion clade</taxon>
        <taxon>NPAAA clade</taxon>
        <taxon>indigoferoid/millettioid clade</taxon>
        <taxon>Phaseoleae</taxon>
        <taxon>Flemingia</taxon>
    </lineage>
</organism>
<comment type="caution">
    <text evidence="2">The sequence shown here is derived from an EMBL/GenBank/DDBJ whole genome shotgun (WGS) entry which is preliminary data.</text>
</comment>
<keyword evidence="3" id="KW-1185">Reference proteome</keyword>
<accession>A0ABD1NL83</accession>
<dbReference type="PANTHER" id="PTHR46023">
    <property type="entry name" value="LIPASE CLASS 3 PROTEIN-LIKE"/>
    <property type="match status" value="1"/>
</dbReference>
<protein>
    <submittedName>
        <fullName evidence="2">Uncharacterized protein</fullName>
    </submittedName>
</protein>
<gene>
    <name evidence="2" type="ORF">Fmac_002879</name>
</gene>
<proteinExistence type="predicted"/>
<reference evidence="2 3" key="1">
    <citation type="submission" date="2024-08" db="EMBL/GenBank/DDBJ databases">
        <title>Insights into the chromosomal genome structure of Flemingia macrophylla.</title>
        <authorList>
            <person name="Ding Y."/>
            <person name="Zhao Y."/>
            <person name="Bi W."/>
            <person name="Wu M."/>
            <person name="Zhao G."/>
            <person name="Gong Y."/>
            <person name="Li W."/>
            <person name="Zhang P."/>
        </authorList>
    </citation>
    <scope>NUCLEOTIDE SEQUENCE [LARGE SCALE GENOMIC DNA]</scope>
    <source>
        <strain evidence="2">DYQJB</strain>
        <tissue evidence="2">Leaf</tissue>
    </source>
</reference>
<dbReference type="EMBL" id="JBGMDY010000001">
    <property type="protein sequence ID" value="KAL2348879.1"/>
    <property type="molecule type" value="Genomic_DNA"/>
</dbReference>
<sequence length="300" mass="34152">MTLELAEFGKPFITSIINGCDMVPTLSASSIHNFISEGRTKRKVFLKGARRSINTFGSRLVTRVTKAGMKNKQRTLSGFPWRRKNQVSLSRSKSENLDETCGSPKSCCEPLLTPSDEEESHSPTEGSDNYDEEEQITFATENITAPTFYGISVDEFLNKFKELELEARDNIPSIRAKEKEEVKNNDMTEETNKVVHSEESAGTVTRPENLDRHLFPPGRIMHIVPAAASCQNSDSNENDLDEKQLYLYETPIQLYGKLRLSRRMILDHTMRKYMKVLEQLINQLENSEVPIYMMGDDDSK</sequence>
<dbReference type="PANTHER" id="PTHR46023:SF6">
    <property type="entry name" value="LIPASE CLASS 3 FAMILY PROTEIN"/>
    <property type="match status" value="1"/>
</dbReference>